<dbReference type="PATRIC" id="fig|33888.3.peg.3044"/>
<dbReference type="EMBL" id="CP015515">
    <property type="protein sequence ID" value="AND17822.1"/>
    <property type="molecule type" value="Genomic_DNA"/>
</dbReference>
<accession>A0A160KV56</accession>
<feature type="domain" description="Rv2525c-like glycoside hydrolase-like" evidence="2">
    <location>
        <begin position="316"/>
        <end position="499"/>
    </location>
</feature>
<name>A0A160KV56_9MICO</name>
<dbReference type="InterPro" id="IPR015020">
    <property type="entry name" value="Rv2525c-like_Glyco_Hydro-like"/>
</dbReference>
<dbReference type="Gene3D" id="1.10.101.10">
    <property type="entry name" value="PGBD-like superfamily/PGBD"/>
    <property type="match status" value="1"/>
</dbReference>
<proteinExistence type="predicted"/>
<dbReference type="InterPro" id="IPR017853">
    <property type="entry name" value="GH"/>
</dbReference>
<dbReference type="RefSeq" id="WP_068256192.1">
    <property type="nucleotide sequence ID" value="NZ_PSWT01000024.1"/>
</dbReference>
<dbReference type="SUPFAM" id="SSF51445">
    <property type="entry name" value="(Trans)glycosidases"/>
    <property type="match status" value="1"/>
</dbReference>
<dbReference type="Pfam" id="PF08924">
    <property type="entry name" value="Rv2525c_GlyHyd-like"/>
    <property type="match status" value="1"/>
</dbReference>
<gene>
    <name evidence="3" type="ORF">A6122_2710</name>
</gene>
<evidence type="ECO:0000259" key="2">
    <source>
        <dbReference type="Pfam" id="PF08924"/>
    </source>
</evidence>
<dbReference type="OrthoDB" id="1795295at2"/>
<evidence type="ECO:0000313" key="4">
    <source>
        <dbReference type="Proteomes" id="UP000077071"/>
    </source>
</evidence>
<feature type="domain" description="Peptidoglycan binding-like" evidence="1">
    <location>
        <begin position="230"/>
        <end position="280"/>
    </location>
</feature>
<dbReference type="Pfam" id="PF01471">
    <property type="entry name" value="PG_binding_1"/>
    <property type="match status" value="1"/>
</dbReference>
<reference evidence="3 4" key="1">
    <citation type="submission" date="2016-05" db="EMBL/GenBank/DDBJ databases">
        <title>Complete genome sequence of Rathayibacter tritici NCPPB 1953.</title>
        <authorList>
            <person name="Park J."/>
            <person name="Lee H.-H."/>
            <person name="Lee S.-W."/>
            <person name="Seo Y.-S."/>
        </authorList>
    </citation>
    <scope>NUCLEOTIDE SEQUENCE [LARGE SCALE GENOMIC DNA]</scope>
    <source>
        <strain evidence="3 4">NCPPB 1953</strain>
    </source>
</reference>
<sequence>MSDEWVLKSQQWVNSTYRGVDGFSPAPETGTSGWSTMFALTRALQIELGMSEHSDSFGSATLAALTSKYPSITDGTTNKNIVALLQCALWCKGYWGGTQWKKLDQKTSSAIASLRTDMGFAAAADVTPKIMKSLLTMDSYALASGGSSLTRSIQQSLNKRYIDHADFFVLPCDGTASRGLRQGLIFALQFEVGIGDGVANGEFGPMTRAKLKDAAGSTTPGTVDSSRYLIHLLQAVLIGNGYYTDGPYDGSYSPAVVAAVRAFQEFAALPASGNADYATWCSLFVSSGDPERTAKQGAIAADCSSDHVTTARARLLTENGYRIIGRYLSNTPVSDYRDKKIQPGELDVITGAGLRVFPIFQEGGDTVEDFSYARGFAAGQKAHAAARSYGFKVGVTIYFAVDVDVLETEVNSAVVPHFQGVKDGLASVSSPFSVGIYGARNTCRIVREKGLASLGFISGMSTGYSGNLGFPLPQGWAFDQVKSLTLGSGSDAMEIDKNIASGRDPGAESFDPAQTFPDYADWLSSRAAGFAQSTGGVGADDLLLQFLRTPCYVDGLWERVAGPVNRDFVSVVESEKHERVFHTIGPEVSTFMPVERLALAMTGARRYGVPADPGTSTAGDLLGWAGDLTRILVQFLRTRNAGQRPDPYQFGRATIGRSGRFDGGAHQADVDGCVLGLQTAGSAASVASAVRRYYSDGYHTRYRQFLDARFGGRAENASAAAVHWFTTSDPAIADVRTAFLARDENRIDGPTSPSDADIGALATAWADDLTERLTAK</sequence>
<dbReference type="InterPro" id="IPR002477">
    <property type="entry name" value="Peptidoglycan-bd-like"/>
</dbReference>
<dbReference type="CDD" id="cd06418">
    <property type="entry name" value="GH25_BacA-like"/>
    <property type="match status" value="1"/>
</dbReference>
<dbReference type="Proteomes" id="UP000077071">
    <property type="component" value="Chromosome"/>
</dbReference>
<keyword evidence="4" id="KW-1185">Reference proteome</keyword>
<evidence type="ECO:0000259" key="1">
    <source>
        <dbReference type="Pfam" id="PF01471"/>
    </source>
</evidence>
<dbReference type="KEGG" id="rtn:A6122_2710"/>
<organism evidence="3 4">
    <name type="scientific">Rathayibacter tritici</name>
    <dbReference type="NCBI Taxonomy" id="33888"/>
    <lineage>
        <taxon>Bacteria</taxon>
        <taxon>Bacillati</taxon>
        <taxon>Actinomycetota</taxon>
        <taxon>Actinomycetes</taxon>
        <taxon>Micrococcales</taxon>
        <taxon>Microbacteriaceae</taxon>
        <taxon>Rathayibacter</taxon>
    </lineage>
</organism>
<protein>
    <submittedName>
        <fullName evidence="3">YkuG protein</fullName>
    </submittedName>
</protein>
<dbReference type="InterPro" id="IPR036365">
    <property type="entry name" value="PGBD-like_sf"/>
</dbReference>
<dbReference type="AlphaFoldDB" id="A0A160KV56"/>
<dbReference type="Gene3D" id="3.20.20.80">
    <property type="entry name" value="Glycosidases"/>
    <property type="match status" value="1"/>
</dbReference>
<dbReference type="InterPro" id="IPR036366">
    <property type="entry name" value="PGBDSf"/>
</dbReference>
<dbReference type="STRING" id="33888.A6122_2710"/>
<dbReference type="SUPFAM" id="SSF47090">
    <property type="entry name" value="PGBD-like"/>
    <property type="match status" value="1"/>
</dbReference>
<evidence type="ECO:0000313" key="3">
    <source>
        <dbReference type="EMBL" id="AND17822.1"/>
    </source>
</evidence>